<keyword evidence="6" id="KW-0408">Iron</keyword>
<name>J9A4K8_9PROT</name>
<evidence type="ECO:0000256" key="10">
    <source>
        <dbReference type="ARBA" id="ARBA00023237"/>
    </source>
</evidence>
<keyword evidence="5 11" id="KW-0812">Transmembrane</keyword>
<accession>J9A4K8</accession>
<feature type="chain" id="PRO_5003819290" evidence="13">
    <location>
        <begin position="26"/>
        <end position="826"/>
    </location>
</feature>
<keyword evidence="2 11" id="KW-0813">Transport</keyword>
<dbReference type="PANTHER" id="PTHR32552:SF81">
    <property type="entry name" value="TONB-DEPENDENT OUTER MEMBRANE RECEPTOR"/>
    <property type="match status" value="1"/>
</dbReference>
<dbReference type="PROSITE" id="PS52016">
    <property type="entry name" value="TONB_DEPENDENT_REC_3"/>
    <property type="match status" value="1"/>
</dbReference>
<evidence type="ECO:0000256" key="4">
    <source>
        <dbReference type="ARBA" id="ARBA00022496"/>
    </source>
</evidence>
<dbReference type="eggNOG" id="COG4774">
    <property type="taxonomic scope" value="Bacteria"/>
</dbReference>
<evidence type="ECO:0000256" key="3">
    <source>
        <dbReference type="ARBA" id="ARBA00022452"/>
    </source>
</evidence>
<evidence type="ECO:0000313" key="16">
    <source>
        <dbReference type="EMBL" id="EJW21305.1"/>
    </source>
</evidence>
<dbReference type="InterPro" id="IPR036942">
    <property type="entry name" value="Beta-barrel_TonB_sf"/>
</dbReference>
<protein>
    <submittedName>
        <fullName evidence="16">TonB-dependent receptor</fullName>
    </submittedName>
</protein>
<keyword evidence="13" id="KW-0732">Signal</keyword>
<dbReference type="STRING" id="1220535.IMCC14465_11010"/>
<keyword evidence="10 11" id="KW-0998">Cell outer membrane</keyword>
<evidence type="ECO:0000256" key="6">
    <source>
        <dbReference type="ARBA" id="ARBA00023004"/>
    </source>
</evidence>
<evidence type="ECO:0000256" key="11">
    <source>
        <dbReference type="PROSITE-ProRule" id="PRU01360"/>
    </source>
</evidence>
<dbReference type="AlphaFoldDB" id="J9A4K8"/>
<keyword evidence="9 11" id="KW-0472">Membrane</keyword>
<dbReference type="EMBL" id="ALYF01000003">
    <property type="protein sequence ID" value="EJW21305.1"/>
    <property type="molecule type" value="Genomic_DNA"/>
</dbReference>
<dbReference type="SUPFAM" id="SSF56935">
    <property type="entry name" value="Porins"/>
    <property type="match status" value="1"/>
</dbReference>
<comment type="subcellular location">
    <subcellularLocation>
        <location evidence="1 11">Cell outer membrane</location>
        <topology evidence="1 11">Multi-pass membrane protein</topology>
    </subcellularLocation>
</comment>
<evidence type="ECO:0000256" key="8">
    <source>
        <dbReference type="ARBA" id="ARBA00023077"/>
    </source>
</evidence>
<keyword evidence="3 11" id="KW-1134">Transmembrane beta strand</keyword>
<dbReference type="InterPro" id="IPR000531">
    <property type="entry name" value="Beta-barrel_TonB"/>
</dbReference>
<evidence type="ECO:0000256" key="13">
    <source>
        <dbReference type="SAM" id="SignalP"/>
    </source>
</evidence>
<dbReference type="Gene3D" id="2.40.170.20">
    <property type="entry name" value="TonB-dependent receptor, beta-barrel domain"/>
    <property type="match status" value="2"/>
</dbReference>
<dbReference type="GO" id="GO:0009279">
    <property type="term" value="C:cell outer membrane"/>
    <property type="evidence" value="ECO:0007669"/>
    <property type="project" value="UniProtKB-SubCell"/>
</dbReference>
<feature type="signal peptide" evidence="13">
    <location>
        <begin position="1"/>
        <end position="25"/>
    </location>
</feature>
<evidence type="ECO:0000256" key="9">
    <source>
        <dbReference type="ARBA" id="ARBA00023136"/>
    </source>
</evidence>
<dbReference type="InterPro" id="IPR012910">
    <property type="entry name" value="Plug_dom"/>
</dbReference>
<dbReference type="OrthoDB" id="9760333at2"/>
<evidence type="ECO:0000259" key="15">
    <source>
        <dbReference type="Pfam" id="PF07715"/>
    </source>
</evidence>
<evidence type="ECO:0000256" key="5">
    <source>
        <dbReference type="ARBA" id="ARBA00022692"/>
    </source>
</evidence>
<reference evidence="16 17" key="1">
    <citation type="journal article" date="2012" name="J. Bacteriol.">
        <title>Genome Sequence of Strain IMCC14465, Isolated from the East Sea, Belonging to the PS1 Clade of Alphaproteobacteria.</title>
        <authorList>
            <person name="Yang S.J."/>
            <person name="Kang I."/>
            <person name="Cho J.C."/>
        </authorList>
    </citation>
    <scope>NUCLEOTIDE SEQUENCE [LARGE SCALE GENOMIC DNA]</scope>
    <source>
        <strain evidence="16 17">IMCC14465</strain>
    </source>
</reference>
<evidence type="ECO:0000256" key="12">
    <source>
        <dbReference type="RuleBase" id="RU003357"/>
    </source>
</evidence>
<evidence type="ECO:0000256" key="7">
    <source>
        <dbReference type="ARBA" id="ARBA00023065"/>
    </source>
</evidence>
<dbReference type="Pfam" id="PF00593">
    <property type="entry name" value="TonB_dep_Rec_b-barrel"/>
    <property type="match status" value="1"/>
</dbReference>
<keyword evidence="8 12" id="KW-0798">TonB box</keyword>
<dbReference type="GO" id="GO:0006826">
    <property type="term" value="P:iron ion transport"/>
    <property type="evidence" value="ECO:0007669"/>
    <property type="project" value="UniProtKB-KW"/>
</dbReference>
<dbReference type="Pfam" id="PF07715">
    <property type="entry name" value="Plug"/>
    <property type="match status" value="1"/>
</dbReference>
<organism evidence="16 17">
    <name type="scientific">alpha proteobacterium IMCC14465</name>
    <dbReference type="NCBI Taxonomy" id="1220535"/>
    <lineage>
        <taxon>Bacteria</taxon>
        <taxon>Pseudomonadati</taxon>
        <taxon>Pseudomonadota</taxon>
        <taxon>Alphaproteobacteria</taxon>
        <taxon>PS1 clade</taxon>
    </lineage>
</organism>
<dbReference type="PANTHER" id="PTHR32552">
    <property type="entry name" value="FERRICHROME IRON RECEPTOR-RELATED"/>
    <property type="match status" value="1"/>
</dbReference>
<evidence type="ECO:0000313" key="17">
    <source>
        <dbReference type="Proteomes" id="UP000004836"/>
    </source>
</evidence>
<sequence>MRNFKTLVLSGCAAALLMPILPVSAQSIDEIVVTARRQSESLRDVPASVSVLTSAALEKTGAQLAEDFVQLTPGVTIVTGTAEVGDSQINIRGMNGARDAESSVALVVDGILKTNTAQLNQNHGTMSQVEILKGPQGAIYGRNAAAGAIVLSTLKPTDEYTGKLKVSLAEHGTQSTSGYLSGPVGSNSGFVVSFNRMETDGFYTNRFLQKDVVDNAETYGIDTRFITELDSTTWDFKARYAKVDSASINFRAAFQLPAFGAGFTQDVNDIDFEENGDAYYGNIIPTNNQETMEFSAKVDHEMENHILTAWMLYSDVEQDLMADGTSADFARYSLAAVSGTAAATASAAQCAATITANSAFTINAPGVITPGGTLGPYSPTSCDGSQYQVRNQRDFSIEARLASNTDSPLQWQAGVYMLDIDREVGVSLGADLGQGVLYSLYNGPTTVNPTSQLYHDDFTTEVTAIFASIDYAASDNLNVGFALRYDEEEREVKNLVPLVADPITGAALNPGQDTDGDGVLTAIPDNSETYDELQPKFSLNYAVSDETNIYANAGIGFKSGGFNNSGAAQIISNNLVNGPTLLDALLTGTAANVNSEVIIADNYEKETSTSFEVGVKGTSGDLTYEFAGYYTEVEDMQFFEFFVGTFGLLRVVNNIDEVEIMGVEGSLKYDVGNDLSVFGSFNYLDSEITANSARVSTVGNKSPYTSEYTINIGADYTKELNNGSELTARLDYRVTGPTVFHTVQGVNTSQWASFAPGDFSIAERDEYGVVNARIGISNGNLKVTAFARNLFDEKFLAEVIPAAEFAGSFVSPGARRLVGLEASLSF</sequence>
<comment type="caution">
    <text evidence="16">The sequence shown here is derived from an EMBL/GenBank/DDBJ whole genome shotgun (WGS) entry which is preliminary data.</text>
</comment>
<dbReference type="Proteomes" id="UP000004836">
    <property type="component" value="Unassembled WGS sequence"/>
</dbReference>
<dbReference type="InterPro" id="IPR039426">
    <property type="entry name" value="TonB-dep_rcpt-like"/>
</dbReference>
<keyword evidence="16" id="KW-0675">Receptor</keyword>
<keyword evidence="17" id="KW-1185">Reference proteome</keyword>
<proteinExistence type="inferred from homology"/>
<comment type="similarity">
    <text evidence="11 12">Belongs to the TonB-dependent receptor family.</text>
</comment>
<evidence type="ECO:0000256" key="2">
    <source>
        <dbReference type="ARBA" id="ARBA00022448"/>
    </source>
</evidence>
<feature type="domain" description="TonB-dependent receptor-like beta-barrel" evidence="14">
    <location>
        <begin position="383"/>
        <end position="790"/>
    </location>
</feature>
<evidence type="ECO:0000256" key="1">
    <source>
        <dbReference type="ARBA" id="ARBA00004571"/>
    </source>
</evidence>
<evidence type="ECO:0000259" key="14">
    <source>
        <dbReference type="Pfam" id="PF00593"/>
    </source>
</evidence>
<keyword evidence="7" id="KW-0406">Ion transport</keyword>
<keyword evidence="4" id="KW-0410">Iron transport</keyword>
<gene>
    <name evidence="16" type="ORF">IMCC14465_11010</name>
</gene>
<dbReference type="PATRIC" id="fig|1220535.3.peg.1095"/>
<feature type="domain" description="TonB-dependent receptor plug" evidence="15">
    <location>
        <begin position="42"/>
        <end position="148"/>
    </location>
</feature>